<protein>
    <recommendedName>
        <fullName evidence="3">Tetratricopeptide repeat protein</fullName>
    </recommendedName>
</protein>
<sequence>MDKRILAGIGIVALMAGVARAEVLEITGEFAAPNREASLLRSISVDRIAGQDGSALARAIEQALSGTHFDLMGGYTGRDNAEGSLTGGVTTGVDESNFKRKEKRCIEKDSADQKKCIRHAEVELRCRRRLVSVKADLRLVRNRDGRIVYSVTRPVTNDFSWCEGDKTDPEPVEDVIANLVRDLGNSVRADIAPTLSTYRIRVRESDKGMGKDQAKRFKDLVKLTKRDVRGACTGWAALAGEVPNNASITFDLGLCAEQAGNYEKAEQLYRAAQRAGAQEGGEGADRAIRLIAGREDAAIRARRR</sequence>
<dbReference type="Proteomes" id="UP000557392">
    <property type="component" value="Unassembled WGS sequence"/>
</dbReference>
<evidence type="ECO:0000313" key="2">
    <source>
        <dbReference type="Proteomes" id="UP000557392"/>
    </source>
</evidence>
<organism evidence="1 2">
    <name type="scientific">Sphingomonas kyeonggiensis</name>
    <dbReference type="NCBI Taxonomy" id="1268553"/>
    <lineage>
        <taxon>Bacteria</taxon>
        <taxon>Pseudomonadati</taxon>
        <taxon>Pseudomonadota</taxon>
        <taxon>Alphaproteobacteria</taxon>
        <taxon>Sphingomonadales</taxon>
        <taxon>Sphingomonadaceae</taxon>
        <taxon>Sphingomonas</taxon>
    </lineage>
</organism>
<dbReference type="EMBL" id="JACIEH010000004">
    <property type="protein sequence ID" value="MBB4100803.1"/>
    <property type="molecule type" value="Genomic_DNA"/>
</dbReference>
<accession>A0A7W6JWH0</accession>
<name>A0A7W6JWH0_9SPHN</name>
<keyword evidence="2" id="KW-1185">Reference proteome</keyword>
<evidence type="ECO:0008006" key="3">
    <source>
        <dbReference type="Google" id="ProtNLM"/>
    </source>
</evidence>
<proteinExistence type="predicted"/>
<evidence type="ECO:0000313" key="1">
    <source>
        <dbReference type="EMBL" id="MBB4100803.1"/>
    </source>
</evidence>
<dbReference type="AlphaFoldDB" id="A0A7W6JWH0"/>
<gene>
    <name evidence="1" type="ORF">GGR46_004392</name>
</gene>
<reference evidence="1 2" key="1">
    <citation type="submission" date="2020-08" db="EMBL/GenBank/DDBJ databases">
        <title>Genomic Encyclopedia of Type Strains, Phase IV (KMG-IV): sequencing the most valuable type-strain genomes for metagenomic binning, comparative biology and taxonomic classification.</title>
        <authorList>
            <person name="Goeker M."/>
        </authorList>
    </citation>
    <scope>NUCLEOTIDE SEQUENCE [LARGE SCALE GENOMIC DNA]</scope>
    <source>
        <strain evidence="1 2">DSM 101806</strain>
    </source>
</reference>
<comment type="caution">
    <text evidence="1">The sequence shown here is derived from an EMBL/GenBank/DDBJ whole genome shotgun (WGS) entry which is preliminary data.</text>
</comment>
<dbReference type="RefSeq" id="WP_184000175.1">
    <property type="nucleotide sequence ID" value="NZ_JACIEH010000004.1"/>
</dbReference>